<evidence type="ECO:0000256" key="1">
    <source>
        <dbReference type="SAM" id="MobiDB-lite"/>
    </source>
</evidence>
<feature type="compositionally biased region" description="Gly residues" evidence="1">
    <location>
        <begin position="167"/>
        <end position="198"/>
    </location>
</feature>
<proteinExistence type="predicted"/>
<keyword evidence="3" id="KW-1185">Reference proteome</keyword>
<feature type="compositionally biased region" description="Polar residues" evidence="1">
    <location>
        <begin position="1"/>
        <end position="10"/>
    </location>
</feature>
<protein>
    <submittedName>
        <fullName evidence="2">Uncharacterized protein</fullName>
    </submittedName>
</protein>
<feature type="region of interest" description="Disordered" evidence="1">
    <location>
        <begin position="167"/>
        <end position="208"/>
    </location>
</feature>
<reference evidence="2" key="1">
    <citation type="journal article" date="2023" name="Mol. Phylogenet. Evol.">
        <title>Genome-scale phylogeny and comparative genomics of the fungal order Sordariales.</title>
        <authorList>
            <person name="Hensen N."/>
            <person name="Bonometti L."/>
            <person name="Westerberg I."/>
            <person name="Brannstrom I.O."/>
            <person name="Guillou S."/>
            <person name="Cros-Aarteil S."/>
            <person name="Calhoun S."/>
            <person name="Haridas S."/>
            <person name="Kuo A."/>
            <person name="Mondo S."/>
            <person name="Pangilinan J."/>
            <person name="Riley R."/>
            <person name="LaButti K."/>
            <person name="Andreopoulos B."/>
            <person name="Lipzen A."/>
            <person name="Chen C."/>
            <person name="Yan M."/>
            <person name="Daum C."/>
            <person name="Ng V."/>
            <person name="Clum A."/>
            <person name="Steindorff A."/>
            <person name="Ohm R.A."/>
            <person name="Martin F."/>
            <person name="Silar P."/>
            <person name="Natvig D.O."/>
            <person name="Lalanne C."/>
            <person name="Gautier V."/>
            <person name="Ament-Velasquez S.L."/>
            <person name="Kruys A."/>
            <person name="Hutchinson M.I."/>
            <person name="Powell A.J."/>
            <person name="Barry K."/>
            <person name="Miller A.N."/>
            <person name="Grigoriev I.V."/>
            <person name="Debuchy R."/>
            <person name="Gladieux P."/>
            <person name="Hiltunen Thoren M."/>
            <person name="Johannesson H."/>
        </authorList>
    </citation>
    <scope>NUCLEOTIDE SEQUENCE</scope>
    <source>
        <strain evidence="2">PSN309</strain>
    </source>
</reference>
<evidence type="ECO:0000313" key="3">
    <source>
        <dbReference type="Proteomes" id="UP001302126"/>
    </source>
</evidence>
<dbReference type="EMBL" id="MU864409">
    <property type="protein sequence ID" value="KAK4187119.1"/>
    <property type="molecule type" value="Genomic_DNA"/>
</dbReference>
<accession>A0AAN7AHT0</accession>
<dbReference type="Proteomes" id="UP001302126">
    <property type="component" value="Unassembled WGS sequence"/>
</dbReference>
<reference evidence="2" key="2">
    <citation type="submission" date="2023-05" db="EMBL/GenBank/DDBJ databases">
        <authorList>
            <consortium name="Lawrence Berkeley National Laboratory"/>
            <person name="Steindorff A."/>
            <person name="Hensen N."/>
            <person name="Bonometti L."/>
            <person name="Westerberg I."/>
            <person name="Brannstrom I.O."/>
            <person name="Guillou S."/>
            <person name="Cros-Aarteil S."/>
            <person name="Calhoun S."/>
            <person name="Haridas S."/>
            <person name="Kuo A."/>
            <person name="Mondo S."/>
            <person name="Pangilinan J."/>
            <person name="Riley R."/>
            <person name="Labutti K."/>
            <person name="Andreopoulos B."/>
            <person name="Lipzen A."/>
            <person name="Chen C."/>
            <person name="Yanf M."/>
            <person name="Daum C."/>
            <person name="Ng V."/>
            <person name="Clum A."/>
            <person name="Ohm R."/>
            <person name="Martin F."/>
            <person name="Silar P."/>
            <person name="Natvig D."/>
            <person name="Lalanne C."/>
            <person name="Gautier V."/>
            <person name="Ament-Velasquez S.L."/>
            <person name="Kruys A."/>
            <person name="Hutchinson M.I."/>
            <person name="Powell A.J."/>
            <person name="Barry K."/>
            <person name="Miller A.N."/>
            <person name="Grigoriev I.V."/>
            <person name="Debuchy R."/>
            <person name="Gladieux P."/>
            <person name="Thoren M.H."/>
            <person name="Johannesson H."/>
        </authorList>
    </citation>
    <scope>NUCLEOTIDE SEQUENCE</scope>
    <source>
        <strain evidence="2">PSN309</strain>
    </source>
</reference>
<organism evidence="2 3">
    <name type="scientific">Podospora australis</name>
    <dbReference type="NCBI Taxonomy" id="1536484"/>
    <lineage>
        <taxon>Eukaryota</taxon>
        <taxon>Fungi</taxon>
        <taxon>Dikarya</taxon>
        <taxon>Ascomycota</taxon>
        <taxon>Pezizomycotina</taxon>
        <taxon>Sordariomycetes</taxon>
        <taxon>Sordariomycetidae</taxon>
        <taxon>Sordariales</taxon>
        <taxon>Podosporaceae</taxon>
        <taxon>Podospora</taxon>
    </lineage>
</organism>
<feature type="region of interest" description="Disordered" evidence="1">
    <location>
        <begin position="1"/>
        <end position="31"/>
    </location>
</feature>
<comment type="caution">
    <text evidence="2">The sequence shown here is derived from an EMBL/GenBank/DDBJ whole genome shotgun (WGS) entry which is preliminary data.</text>
</comment>
<feature type="region of interest" description="Disordered" evidence="1">
    <location>
        <begin position="45"/>
        <end position="64"/>
    </location>
</feature>
<evidence type="ECO:0000313" key="2">
    <source>
        <dbReference type="EMBL" id="KAK4187119.1"/>
    </source>
</evidence>
<dbReference type="AlphaFoldDB" id="A0AAN7AHT0"/>
<sequence>MRSCPPNSETLSHKVAGVKSSLAPPSRRTRWGPNRCLSLSACATPQPPEFQSRSRPPVSPLHTQHGTALRMNPSKMDGDLFHVKFVSFPRSTPQSATLSHCNAANLSQQAYGTFIAPKMYINRATFYLATACAVVVPCLSLPFNEPGQVVEPRATYAVVPINGGGPGKGGAGSGTGSSGEAGGPGNGSGSGSGAGSGPGKLPPSPVAPVTVTVVQTPPAQTAFHTVLMTSPPKSTDRVTDTVVITKTVEIVNIKPDTTSSLSTTTSTASAGLATISLTTPSLLQPSTLTSILTSTTSRASTISILPGSSTTTSPAAVTSAPLTTVPPASETLFTSGSTTYDNGQWHTSYPAWSGNMLRRRFHVRPLA</sequence>
<name>A0AAN7AHT0_9PEZI</name>
<gene>
    <name evidence="2" type="ORF">QBC35DRAFT_249818</name>
</gene>